<keyword evidence="2" id="KW-0808">Transferase</keyword>
<dbReference type="GO" id="GO:0008757">
    <property type="term" value="F:S-adenosylmethionine-dependent methyltransferase activity"/>
    <property type="evidence" value="ECO:0007669"/>
    <property type="project" value="InterPro"/>
</dbReference>
<evidence type="ECO:0000259" key="1">
    <source>
        <dbReference type="Pfam" id="PF08241"/>
    </source>
</evidence>
<reference evidence="2 3" key="1">
    <citation type="journal article" date="2015" name="Nature">
        <title>rRNA introns, odd ribosomes, and small enigmatic genomes across a large radiation of phyla.</title>
        <authorList>
            <person name="Brown C.T."/>
            <person name="Hug L.A."/>
            <person name="Thomas B.C."/>
            <person name="Sharon I."/>
            <person name="Castelle C.J."/>
            <person name="Singh A."/>
            <person name="Wilkins M.J."/>
            <person name="Williams K.H."/>
            <person name="Banfield J.F."/>
        </authorList>
    </citation>
    <scope>NUCLEOTIDE SEQUENCE [LARGE SCALE GENOMIC DNA]</scope>
</reference>
<evidence type="ECO:0000313" key="3">
    <source>
        <dbReference type="Proteomes" id="UP000034803"/>
    </source>
</evidence>
<dbReference type="InterPro" id="IPR013216">
    <property type="entry name" value="Methyltransf_11"/>
</dbReference>
<organism evidence="2 3">
    <name type="scientific">Candidatus Woesebacteria bacterium GW2011_GWC2_31_9</name>
    <dbReference type="NCBI Taxonomy" id="1618586"/>
    <lineage>
        <taxon>Bacteria</taxon>
        <taxon>Candidatus Woeseibacteriota</taxon>
    </lineage>
</organism>
<dbReference type="CDD" id="cd02440">
    <property type="entry name" value="AdoMet_MTases"/>
    <property type="match status" value="1"/>
</dbReference>
<proteinExistence type="predicted"/>
<dbReference type="GO" id="GO:0032259">
    <property type="term" value="P:methylation"/>
    <property type="evidence" value="ECO:0007669"/>
    <property type="project" value="UniProtKB-KW"/>
</dbReference>
<name>A0A0G0AYC1_9BACT</name>
<sequence length="253" mass="29399">MSAAYDNYDYPSYWKGRDYEHKSEFIAIKGLISKIPKIEKVVEIGAGFGRLLPSYHFRAKKIIVSDPCASLLFSAQRKYKKLKKVDFLQCGIASIKNRIKSKTFDLCIMVRVLHHIDNIDEAFNIVYSLLSRGGYFILEFPNKSHLKASLRNIFKGNITYPINIFPIDLRSKKHIKDNTLPFINYHPDQIYEKLKTAGFEIIEVRSVSNIRSTIIKKFFPLNLLLDIEKIIQKPFSRLNFGPSYFVLARKRVI</sequence>
<dbReference type="SUPFAM" id="SSF53335">
    <property type="entry name" value="S-adenosyl-L-methionine-dependent methyltransferases"/>
    <property type="match status" value="1"/>
</dbReference>
<accession>A0A0G0AYC1</accession>
<dbReference type="Gene3D" id="3.40.50.150">
    <property type="entry name" value="Vaccinia Virus protein VP39"/>
    <property type="match status" value="1"/>
</dbReference>
<gene>
    <name evidence="2" type="ORF">UR21_C0008G0032</name>
</gene>
<dbReference type="EMBL" id="LBOI01000008">
    <property type="protein sequence ID" value="KKP31555.1"/>
    <property type="molecule type" value="Genomic_DNA"/>
</dbReference>
<evidence type="ECO:0000313" key="2">
    <source>
        <dbReference type="EMBL" id="KKP31555.1"/>
    </source>
</evidence>
<keyword evidence="2" id="KW-0489">Methyltransferase</keyword>
<dbReference type="AlphaFoldDB" id="A0A0G0AYC1"/>
<dbReference type="Pfam" id="PF08241">
    <property type="entry name" value="Methyltransf_11"/>
    <property type="match status" value="1"/>
</dbReference>
<dbReference type="InterPro" id="IPR029063">
    <property type="entry name" value="SAM-dependent_MTases_sf"/>
</dbReference>
<comment type="caution">
    <text evidence="2">The sequence shown here is derived from an EMBL/GenBank/DDBJ whole genome shotgun (WGS) entry which is preliminary data.</text>
</comment>
<dbReference type="Proteomes" id="UP000034803">
    <property type="component" value="Unassembled WGS sequence"/>
</dbReference>
<dbReference type="PANTHER" id="PTHR43861">
    <property type="entry name" value="TRANS-ACONITATE 2-METHYLTRANSFERASE-RELATED"/>
    <property type="match status" value="1"/>
</dbReference>
<feature type="domain" description="Methyltransferase type 11" evidence="1">
    <location>
        <begin position="42"/>
        <end position="138"/>
    </location>
</feature>
<protein>
    <submittedName>
        <fullName evidence="2">Phosphatidylethanolamine N-methyltransferase</fullName>
    </submittedName>
</protein>